<protein>
    <submittedName>
        <fullName evidence="2">Uncharacterized protein</fullName>
    </submittedName>
</protein>
<evidence type="ECO:0000313" key="3">
    <source>
        <dbReference type="Proteomes" id="UP001295423"/>
    </source>
</evidence>
<reference evidence="2" key="1">
    <citation type="submission" date="2023-08" db="EMBL/GenBank/DDBJ databases">
        <authorList>
            <person name="Audoor S."/>
            <person name="Bilcke G."/>
        </authorList>
    </citation>
    <scope>NUCLEOTIDE SEQUENCE</scope>
</reference>
<evidence type="ECO:0000256" key="1">
    <source>
        <dbReference type="SAM" id="MobiDB-lite"/>
    </source>
</evidence>
<evidence type="ECO:0000313" key="2">
    <source>
        <dbReference type="EMBL" id="CAJ1957686.1"/>
    </source>
</evidence>
<dbReference type="Proteomes" id="UP001295423">
    <property type="component" value="Unassembled WGS sequence"/>
</dbReference>
<proteinExistence type="predicted"/>
<accession>A0AAD2FZL8</accession>
<dbReference type="AlphaFoldDB" id="A0AAD2FZL8"/>
<keyword evidence="3" id="KW-1185">Reference proteome</keyword>
<dbReference type="EMBL" id="CAKOGP040001949">
    <property type="protein sequence ID" value="CAJ1957686.1"/>
    <property type="molecule type" value="Genomic_DNA"/>
</dbReference>
<comment type="caution">
    <text evidence="2">The sequence shown here is derived from an EMBL/GenBank/DDBJ whole genome shotgun (WGS) entry which is preliminary data.</text>
</comment>
<name>A0AAD2FZL8_9STRA</name>
<organism evidence="2 3">
    <name type="scientific">Cylindrotheca closterium</name>
    <dbReference type="NCBI Taxonomy" id="2856"/>
    <lineage>
        <taxon>Eukaryota</taxon>
        <taxon>Sar</taxon>
        <taxon>Stramenopiles</taxon>
        <taxon>Ochrophyta</taxon>
        <taxon>Bacillariophyta</taxon>
        <taxon>Bacillariophyceae</taxon>
        <taxon>Bacillariophycidae</taxon>
        <taxon>Bacillariales</taxon>
        <taxon>Bacillariaceae</taxon>
        <taxon>Cylindrotheca</taxon>
    </lineage>
</organism>
<gene>
    <name evidence="2" type="ORF">CYCCA115_LOCUS16833</name>
</gene>
<feature type="region of interest" description="Disordered" evidence="1">
    <location>
        <begin position="70"/>
        <end position="107"/>
    </location>
</feature>
<feature type="compositionally biased region" description="Acidic residues" evidence="1">
    <location>
        <begin position="76"/>
        <end position="91"/>
    </location>
</feature>
<sequence length="119" mass="13020">MFFKSGVIGALGIVSHVKVIHREDGHAEMSPPRSDSNCQIILEDFLGLLTINLVVIADTDDVVATMTTIERPTLAESDDDNNNEEGEEEVTVEQGKSKKNRKKTTSWTPIECDGAISAF</sequence>